<keyword evidence="2" id="KW-0186">Copper</keyword>
<evidence type="ECO:0000256" key="1">
    <source>
        <dbReference type="ARBA" id="ARBA00022723"/>
    </source>
</evidence>
<dbReference type="InterPro" id="IPR052721">
    <property type="entry name" value="ET_Amicyanin"/>
</dbReference>
<evidence type="ECO:0000313" key="5">
    <source>
        <dbReference type="EMBL" id="EIJ66175.1"/>
    </source>
</evidence>
<keyword evidence="3" id="KW-0812">Transmembrane</keyword>
<feature type="transmembrane region" description="Helical" evidence="3">
    <location>
        <begin position="249"/>
        <end position="268"/>
    </location>
</feature>
<gene>
    <name evidence="5" type="ORF">BD31_I1993</name>
</gene>
<reference evidence="5 6" key="1">
    <citation type="journal article" date="2012" name="J. Bacteriol.">
        <title>Genome sequence of "Candidatus Nitrosopumilus salaria" BD31, an ammonia-oxidizing archaeon from the San Francisco Bay estuary.</title>
        <authorList>
            <person name="Mosier A.C."/>
            <person name="Allen E.E."/>
            <person name="Kim M."/>
            <person name="Ferriera S."/>
            <person name="Francis C.A."/>
        </authorList>
    </citation>
    <scope>NUCLEOTIDE SEQUENCE [LARGE SCALE GENOMIC DNA]</scope>
    <source>
        <strain evidence="5 6">BD31</strain>
    </source>
</reference>
<comment type="caution">
    <text evidence="5">The sequence shown here is derived from an EMBL/GenBank/DDBJ whole genome shotgun (WGS) entry which is preliminary data.</text>
</comment>
<evidence type="ECO:0000313" key="6">
    <source>
        <dbReference type="Proteomes" id="UP000003423"/>
    </source>
</evidence>
<evidence type="ECO:0000256" key="2">
    <source>
        <dbReference type="ARBA" id="ARBA00023008"/>
    </source>
</evidence>
<dbReference type="PANTHER" id="PTHR36507:SF1">
    <property type="entry name" value="BLL1555 PROTEIN"/>
    <property type="match status" value="1"/>
</dbReference>
<dbReference type="Proteomes" id="UP000003423">
    <property type="component" value="Unassembled WGS sequence"/>
</dbReference>
<dbReference type="InterPro" id="IPR000923">
    <property type="entry name" value="BlueCu_1"/>
</dbReference>
<keyword evidence="3" id="KW-0472">Membrane</keyword>
<dbReference type="Pfam" id="PF00127">
    <property type="entry name" value="Copper-bind"/>
    <property type="match status" value="1"/>
</dbReference>
<sequence>MFSGDNVMREFFALSLLVLFIAGFGSLAFAETYEIKIPTGASDPNAPFFWSEKSTGITTGEITIYPGDSVMWSNADTAPHTITSVNKDGDINGLFDSGLISIGESYTRQFDDLGDFYYFCSIHPYMNGVVHVVKNLGSVQSIDGVASGYSDNGLGFEVKYILDTNLQKAVHVDPQENALTFTISGDTLNEQITLILPSKLIENPNTAWVDGNMVDFTIEETSTGIKLIIPIEPHSKEIKIMGTHVIPEFGFLAITVLSVGLFSTLFLTRSKFSLFR</sequence>
<evidence type="ECO:0000256" key="3">
    <source>
        <dbReference type="SAM" id="Phobius"/>
    </source>
</evidence>
<organism evidence="5 6">
    <name type="scientific">Candidatus Nitrosopumilus salarius BD31</name>
    <dbReference type="NCBI Taxonomy" id="859350"/>
    <lineage>
        <taxon>Archaea</taxon>
        <taxon>Nitrososphaerota</taxon>
        <taxon>Nitrososphaeria</taxon>
        <taxon>Nitrosopumilales</taxon>
        <taxon>Nitrosopumilaceae</taxon>
        <taxon>Nitrosopumilus</taxon>
    </lineage>
</organism>
<keyword evidence="3" id="KW-1133">Transmembrane helix</keyword>
<dbReference type="AlphaFoldDB" id="I3D382"/>
<keyword evidence="1" id="KW-0479">Metal-binding</keyword>
<dbReference type="GO" id="GO:0005507">
    <property type="term" value="F:copper ion binding"/>
    <property type="evidence" value="ECO:0007669"/>
    <property type="project" value="InterPro"/>
</dbReference>
<protein>
    <submittedName>
        <fullName evidence="5">Copper binding protein, plastocyanin/azurin family</fullName>
    </submittedName>
</protein>
<name>I3D382_9ARCH</name>
<keyword evidence="6" id="KW-1185">Reference proteome</keyword>
<dbReference type="GO" id="GO:0009055">
    <property type="term" value="F:electron transfer activity"/>
    <property type="evidence" value="ECO:0007669"/>
    <property type="project" value="InterPro"/>
</dbReference>
<dbReference type="SUPFAM" id="SSF49503">
    <property type="entry name" value="Cupredoxins"/>
    <property type="match status" value="1"/>
</dbReference>
<proteinExistence type="predicted"/>
<dbReference type="PATRIC" id="fig|859350.6.peg.796"/>
<dbReference type="Gene3D" id="2.60.40.420">
    <property type="entry name" value="Cupredoxins - blue copper proteins"/>
    <property type="match status" value="1"/>
</dbReference>
<dbReference type="EMBL" id="AEXL02000079">
    <property type="protein sequence ID" value="EIJ66175.1"/>
    <property type="molecule type" value="Genomic_DNA"/>
</dbReference>
<accession>I3D382</accession>
<dbReference type="InterPro" id="IPR008972">
    <property type="entry name" value="Cupredoxin"/>
</dbReference>
<dbReference type="PANTHER" id="PTHR36507">
    <property type="entry name" value="BLL1555 PROTEIN"/>
    <property type="match status" value="1"/>
</dbReference>
<feature type="domain" description="Blue (type 1) copper" evidence="4">
    <location>
        <begin position="59"/>
        <end position="132"/>
    </location>
</feature>
<evidence type="ECO:0000259" key="4">
    <source>
        <dbReference type="Pfam" id="PF00127"/>
    </source>
</evidence>